<evidence type="ECO:0000256" key="4">
    <source>
        <dbReference type="ARBA" id="ARBA00022777"/>
    </source>
</evidence>
<feature type="region of interest" description="Disordered" evidence="8">
    <location>
        <begin position="14"/>
        <end position="40"/>
    </location>
</feature>
<dbReference type="InterPro" id="IPR050205">
    <property type="entry name" value="CDPK_Ser/Thr_kinases"/>
</dbReference>
<sequence>MTVSLIKLLSPKTNLSASRRTRDSSVKGHREQPNRFSPRLSSHLTYPNGLEDKYTLVEEIGRGTSATVFKAKRRDTGAEYAIKSIPVPFSKELQGYIDVEVNIMKSLGMGQNTVHLYDVFIDAWYQRPRAVHLVMDLCTGGDVWQRISQNSEYTEEEAARIIEATLQVVAQCHDCGIMHRDIKPHNFLFLDDHSDSPLKALDFGMACFFHPDVEIRTSAIVTDAEQCARVVDSTKVAYEVTRTQIARPSPGILRRQKRGQLTWPLALLVEGFRRQECLLVGKRRQPLSWALQ</sequence>
<feature type="domain" description="Protein kinase" evidence="9">
    <location>
        <begin position="54"/>
        <end position="292"/>
    </location>
</feature>
<evidence type="ECO:0000313" key="11">
    <source>
        <dbReference type="Proteomes" id="UP001190700"/>
    </source>
</evidence>
<dbReference type="InterPro" id="IPR000719">
    <property type="entry name" value="Prot_kinase_dom"/>
</dbReference>
<evidence type="ECO:0000256" key="7">
    <source>
        <dbReference type="RuleBase" id="RU000304"/>
    </source>
</evidence>
<feature type="binding site" evidence="6">
    <location>
        <position position="83"/>
    </location>
    <ligand>
        <name>ATP</name>
        <dbReference type="ChEBI" id="CHEBI:30616"/>
    </ligand>
</feature>
<dbReference type="Proteomes" id="UP001190700">
    <property type="component" value="Unassembled WGS sequence"/>
</dbReference>
<gene>
    <name evidence="10" type="ORF">CYMTET_6965</name>
</gene>
<evidence type="ECO:0000256" key="1">
    <source>
        <dbReference type="ARBA" id="ARBA00022527"/>
    </source>
</evidence>
<keyword evidence="11" id="KW-1185">Reference proteome</keyword>
<dbReference type="SUPFAM" id="SSF56112">
    <property type="entry name" value="Protein kinase-like (PK-like)"/>
    <property type="match status" value="1"/>
</dbReference>
<dbReference type="InterPro" id="IPR008271">
    <property type="entry name" value="Ser/Thr_kinase_AS"/>
</dbReference>
<protein>
    <submittedName>
        <fullName evidence="10">Calcium-dependent protein kinase 25</fullName>
    </submittedName>
</protein>
<keyword evidence="3 6" id="KW-0547">Nucleotide-binding</keyword>
<dbReference type="InterPro" id="IPR017441">
    <property type="entry name" value="Protein_kinase_ATP_BS"/>
</dbReference>
<proteinExistence type="inferred from homology"/>
<dbReference type="GO" id="GO:0004674">
    <property type="term" value="F:protein serine/threonine kinase activity"/>
    <property type="evidence" value="ECO:0007669"/>
    <property type="project" value="UniProtKB-KW"/>
</dbReference>
<dbReference type="PROSITE" id="PS00108">
    <property type="entry name" value="PROTEIN_KINASE_ST"/>
    <property type="match status" value="1"/>
</dbReference>
<dbReference type="SMART" id="SM00220">
    <property type="entry name" value="S_TKc"/>
    <property type="match status" value="1"/>
</dbReference>
<dbReference type="Gene3D" id="1.10.510.10">
    <property type="entry name" value="Transferase(Phosphotransferase) domain 1"/>
    <property type="match status" value="1"/>
</dbReference>
<reference evidence="10 11" key="1">
    <citation type="journal article" date="2015" name="Genome Biol. Evol.">
        <title>Comparative Genomics of a Bacterivorous Green Alga Reveals Evolutionary Causalities and Consequences of Phago-Mixotrophic Mode of Nutrition.</title>
        <authorList>
            <person name="Burns J.A."/>
            <person name="Paasch A."/>
            <person name="Narechania A."/>
            <person name="Kim E."/>
        </authorList>
    </citation>
    <scope>NUCLEOTIDE SEQUENCE [LARGE SCALE GENOMIC DNA]</scope>
    <source>
        <strain evidence="10 11">PLY_AMNH</strain>
    </source>
</reference>
<keyword evidence="2" id="KW-0808">Transferase</keyword>
<evidence type="ECO:0000256" key="6">
    <source>
        <dbReference type="PROSITE-ProRule" id="PRU10141"/>
    </source>
</evidence>
<dbReference type="AlphaFoldDB" id="A0AAE0GWE1"/>
<accession>A0AAE0GWE1</accession>
<dbReference type="GO" id="GO:0005524">
    <property type="term" value="F:ATP binding"/>
    <property type="evidence" value="ECO:0007669"/>
    <property type="project" value="UniProtKB-UniRule"/>
</dbReference>
<name>A0AAE0GWE1_9CHLO</name>
<evidence type="ECO:0000313" key="10">
    <source>
        <dbReference type="EMBL" id="KAK3285433.1"/>
    </source>
</evidence>
<keyword evidence="1 7" id="KW-0723">Serine/threonine-protein kinase</keyword>
<organism evidence="10 11">
    <name type="scientific">Cymbomonas tetramitiformis</name>
    <dbReference type="NCBI Taxonomy" id="36881"/>
    <lineage>
        <taxon>Eukaryota</taxon>
        <taxon>Viridiplantae</taxon>
        <taxon>Chlorophyta</taxon>
        <taxon>Pyramimonadophyceae</taxon>
        <taxon>Pyramimonadales</taxon>
        <taxon>Pyramimonadaceae</taxon>
        <taxon>Cymbomonas</taxon>
    </lineage>
</organism>
<evidence type="ECO:0000259" key="9">
    <source>
        <dbReference type="PROSITE" id="PS50011"/>
    </source>
</evidence>
<dbReference type="Pfam" id="PF00069">
    <property type="entry name" value="Pkinase"/>
    <property type="match status" value="1"/>
</dbReference>
<comment type="caution">
    <text evidence="10">The sequence shown here is derived from an EMBL/GenBank/DDBJ whole genome shotgun (WGS) entry which is preliminary data.</text>
</comment>
<evidence type="ECO:0000256" key="3">
    <source>
        <dbReference type="ARBA" id="ARBA00022741"/>
    </source>
</evidence>
<keyword evidence="5 6" id="KW-0067">ATP-binding</keyword>
<dbReference type="PANTHER" id="PTHR24349">
    <property type="entry name" value="SERINE/THREONINE-PROTEIN KINASE"/>
    <property type="match status" value="1"/>
</dbReference>
<keyword evidence="4 10" id="KW-0418">Kinase</keyword>
<feature type="compositionally biased region" description="Basic and acidic residues" evidence="8">
    <location>
        <begin position="20"/>
        <end position="33"/>
    </location>
</feature>
<evidence type="ECO:0000256" key="2">
    <source>
        <dbReference type="ARBA" id="ARBA00022679"/>
    </source>
</evidence>
<dbReference type="PROSITE" id="PS00107">
    <property type="entry name" value="PROTEIN_KINASE_ATP"/>
    <property type="match status" value="1"/>
</dbReference>
<evidence type="ECO:0000256" key="5">
    <source>
        <dbReference type="ARBA" id="ARBA00022840"/>
    </source>
</evidence>
<comment type="similarity">
    <text evidence="7">Belongs to the protein kinase superfamily.</text>
</comment>
<dbReference type="EMBL" id="LGRX02001816">
    <property type="protein sequence ID" value="KAK3285433.1"/>
    <property type="molecule type" value="Genomic_DNA"/>
</dbReference>
<evidence type="ECO:0000256" key="8">
    <source>
        <dbReference type="SAM" id="MobiDB-lite"/>
    </source>
</evidence>
<dbReference type="InterPro" id="IPR011009">
    <property type="entry name" value="Kinase-like_dom_sf"/>
</dbReference>
<dbReference type="PROSITE" id="PS50011">
    <property type="entry name" value="PROTEIN_KINASE_DOM"/>
    <property type="match status" value="1"/>
</dbReference>